<evidence type="ECO:0000313" key="1">
    <source>
        <dbReference type="EMBL" id="RZC55632.1"/>
    </source>
</evidence>
<keyword evidence="2" id="KW-1185">Reference proteome</keyword>
<accession>A0A4Y7J6F5</accession>
<sequence length="125" mass="13689">MCFLYEHWYTSNEDVGAIEYQCESPDKQALVSAVSAYGYTSGHIMVDVNGEKLSTGYRTNPAALYLSYFIVQGVNDATLPEDAEGVIRLFENQPEDAEGTFSASKGLEYVVLGTASAPFHMVTVE</sequence>
<evidence type="ECO:0000313" key="2">
    <source>
        <dbReference type="Proteomes" id="UP000316621"/>
    </source>
</evidence>
<protein>
    <submittedName>
        <fullName evidence="1">Uncharacterized protein</fullName>
    </submittedName>
</protein>
<name>A0A4Y7J6F5_PAPSO</name>
<proteinExistence type="predicted"/>
<dbReference type="Gramene" id="RZC55632">
    <property type="protein sequence ID" value="RZC55632"/>
    <property type="gene ID" value="C5167_014481"/>
</dbReference>
<dbReference type="Proteomes" id="UP000316621">
    <property type="component" value="Chromosome 3"/>
</dbReference>
<dbReference type="AlphaFoldDB" id="A0A4Y7J6F5"/>
<dbReference type="STRING" id="3469.A0A4Y7J6F5"/>
<gene>
    <name evidence="1" type="ORF">C5167_014481</name>
</gene>
<dbReference type="EMBL" id="CM010717">
    <property type="protein sequence ID" value="RZC55632.1"/>
    <property type="molecule type" value="Genomic_DNA"/>
</dbReference>
<organism evidence="1 2">
    <name type="scientific">Papaver somniferum</name>
    <name type="common">Opium poppy</name>
    <dbReference type="NCBI Taxonomy" id="3469"/>
    <lineage>
        <taxon>Eukaryota</taxon>
        <taxon>Viridiplantae</taxon>
        <taxon>Streptophyta</taxon>
        <taxon>Embryophyta</taxon>
        <taxon>Tracheophyta</taxon>
        <taxon>Spermatophyta</taxon>
        <taxon>Magnoliopsida</taxon>
        <taxon>Ranunculales</taxon>
        <taxon>Papaveraceae</taxon>
        <taxon>Papaveroideae</taxon>
        <taxon>Papaver</taxon>
    </lineage>
</organism>
<reference evidence="1 2" key="1">
    <citation type="journal article" date="2018" name="Science">
        <title>The opium poppy genome and morphinan production.</title>
        <authorList>
            <person name="Guo L."/>
            <person name="Winzer T."/>
            <person name="Yang X."/>
            <person name="Li Y."/>
            <person name="Ning Z."/>
            <person name="He Z."/>
            <person name="Teodor R."/>
            <person name="Lu Y."/>
            <person name="Bowser T.A."/>
            <person name="Graham I.A."/>
            <person name="Ye K."/>
        </authorList>
    </citation>
    <scope>NUCLEOTIDE SEQUENCE [LARGE SCALE GENOMIC DNA]</scope>
    <source>
        <strain evidence="2">cv. HN1</strain>
        <tissue evidence="1">Leaves</tissue>
    </source>
</reference>